<dbReference type="Proteomes" id="UP000254848">
    <property type="component" value="Unassembled WGS sequence"/>
</dbReference>
<keyword evidence="3" id="KW-1185">Reference proteome</keyword>
<dbReference type="InterPro" id="IPR013783">
    <property type="entry name" value="Ig-like_fold"/>
</dbReference>
<dbReference type="Gene3D" id="2.60.40.10">
    <property type="entry name" value="Immunoglobulins"/>
    <property type="match status" value="1"/>
</dbReference>
<name>A0A370QEI1_9GAMM</name>
<reference evidence="2 3" key="1">
    <citation type="submission" date="2018-07" db="EMBL/GenBank/DDBJ databases">
        <title>Genomic Encyclopedia of Type Strains, Phase IV (KMG-IV): sequencing the most valuable type-strain genomes for metagenomic binning, comparative biology and taxonomic classification.</title>
        <authorList>
            <person name="Goeker M."/>
        </authorList>
    </citation>
    <scope>NUCLEOTIDE SEQUENCE [LARGE SCALE GENOMIC DNA]</scope>
    <source>
        <strain evidence="2 3">DSM 103736</strain>
    </source>
</reference>
<organism evidence="2 3">
    <name type="scientific">Enterobacillus tribolii</name>
    <dbReference type="NCBI Taxonomy" id="1487935"/>
    <lineage>
        <taxon>Bacteria</taxon>
        <taxon>Pseudomonadati</taxon>
        <taxon>Pseudomonadota</taxon>
        <taxon>Gammaproteobacteria</taxon>
        <taxon>Enterobacterales</taxon>
        <taxon>Hafniaceae</taxon>
        <taxon>Enterobacillus</taxon>
    </lineage>
</organism>
<dbReference type="SUPFAM" id="SSF49478">
    <property type="entry name" value="Cna protein B-type domain"/>
    <property type="match status" value="1"/>
</dbReference>
<gene>
    <name evidence="2" type="ORF">C8D90_11025</name>
</gene>
<keyword evidence="1" id="KW-0812">Transmembrane</keyword>
<dbReference type="AlphaFoldDB" id="A0A370QEI1"/>
<proteinExistence type="predicted"/>
<feature type="transmembrane region" description="Helical" evidence="1">
    <location>
        <begin position="22"/>
        <end position="41"/>
    </location>
</feature>
<keyword evidence="1" id="KW-1133">Transmembrane helix</keyword>
<dbReference type="PROSITE" id="PS51257">
    <property type="entry name" value="PROKAR_LIPOPROTEIN"/>
    <property type="match status" value="1"/>
</dbReference>
<sequence length="173" mass="19635">MDCETRIGLFVALREKCVARNISSMVWVVLGCALLSGCVFYDHNFPPRIEGVVTEQGQALAGVQVSLKQFNQIVKTTHSDEKGCFSFETPGEWRVFIPIGPIDRVTEWSIVIGQPPQSIVGYQYRRFGGVLSGHTGDDHIVLDCDLSLENKEKVRSEYDSLCTEKMRRFRYRQ</sequence>
<evidence type="ECO:0000313" key="3">
    <source>
        <dbReference type="Proteomes" id="UP000254848"/>
    </source>
</evidence>
<evidence type="ECO:0000313" key="2">
    <source>
        <dbReference type="EMBL" id="RDK86751.1"/>
    </source>
</evidence>
<protein>
    <submittedName>
        <fullName evidence="2">Uncharacterized protein</fullName>
    </submittedName>
</protein>
<dbReference type="EMBL" id="QRAP01000010">
    <property type="protein sequence ID" value="RDK86751.1"/>
    <property type="molecule type" value="Genomic_DNA"/>
</dbReference>
<evidence type="ECO:0000256" key="1">
    <source>
        <dbReference type="SAM" id="Phobius"/>
    </source>
</evidence>
<comment type="caution">
    <text evidence="2">The sequence shown here is derived from an EMBL/GenBank/DDBJ whole genome shotgun (WGS) entry which is preliminary data.</text>
</comment>
<accession>A0A370QEI1</accession>
<keyword evidence="1" id="KW-0472">Membrane</keyword>